<evidence type="ECO:0000256" key="2">
    <source>
        <dbReference type="ARBA" id="ARBA00022980"/>
    </source>
</evidence>
<accession>A0A1V0N1T9</accession>
<dbReference type="NCBIfam" id="TIGR01309">
    <property type="entry name" value="uL30_arch"/>
    <property type="match status" value="1"/>
</dbReference>
<evidence type="ECO:0000259" key="5">
    <source>
        <dbReference type="Pfam" id="PF00327"/>
    </source>
</evidence>
<dbReference type="PANTHER" id="PTHR11524:SF16">
    <property type="entry name" value="LARGE RIBOSOMAL SUBUNIT PROTEIN UL30"/>
    <property type="match status" value="1"/>
</dbReference>
<keyword evidence="7" id="KW-1185">Reference proteome</keyword>
<dbReference type="RefSeq" id="WP_009887185.1">
    <property type="nucleotide sequence ID" value="NZ_CP015363.1"/>
</dbReference>
<keyword evidence="2 4" id="KW-0689">Ribosomal protein</keyword>
<keyword evidence="3 4" id="KW-0687">Ribonucleoprotein</keyword>
<dbReference type="Pfam" id="PF00327">
    <property type="entry name" value="Ribosomal_L30"/>
    <property type="match status" value="1"/>
</dbReference>
<dbReference type="Gene3D" id="1.10.15.30">
    <property type="match status" value="1"/>
</dbReference>
<dbReference type="InterPro" id="IPR036919">
    <property type="entry name" value="Ribo_uL30_ferredoxin-like_sf"/>
</dbReference>
<evidence type="ECO:0000313" key="7">
    <source>
        <dbReference type="Proteomes" id="UP000192050"/>
    </source>
</evidence>
<dbReference type="GO" id="GO:0000463">
    <property type="term" value="P:maturation of LSU-rRNA from tricistronic rRNA transcript (SSU-rRNA, 5.8S rRNA, LSU-rRNA)"/>
    <property type="evidence" value="ECO:0007669"/>
    <property type="project" value="TreeGrafter"/>
</dbReference>
<dbReference type="PANTHER" id="PTHR11524">
    <property type="entry name" value="60S RIBOSOMAL PROTEIN L7"/>
    <property type="match status" value="1"/>
</dbReference>
<dbReference type="KEGG" id="fai:FAD_0180"/>
<comment type="subunit">
    <text evidence="4">Part of the 50S ribosomal subunit.</text>
</comment>
<feature type="domain" description="Large ribosomal subunit protein uL30-like ferredoxin-like fold" evidence="5">
    <location>
        <begin position="2"/>
        <end position="52"/>
    </location>
</feature>
<dbReference type="EMBL" id="CP015363">
    <property type="protein sequence ID" value="ARD84110.1"/>
    <property type="molecule type" value="Genomic_DNA"/>
</dbReference>
<dbReference type="Gene3D" id="3.30.1390.20">
    <property type="entry name" value="Ribosomal protein L30, ferredoxin-like fold domain"/>
    <property type="match status" value="1"/>
</dbReference>
<comment type="similarity">
    <text evidence="1 4">Belongs to the universal ribosomal protein uL30 family.</text>
</comment>
<evidence type="ECO:0000256" key="4">
    <source>
        <dbReference type="HAMAP-Rule" id="MF_01371"/>
    </source>
</evidence>
<sequence>MIAIIRIRGSTGIKPFAGKTAELLNLNRINHMVLFQESESLNGMLNRVKDYVTWGEVDTETLELLLKERVLLNGRKKLTEDYLKSSGYSSIEELAKALSENKVKIKDLPDVKPVIRLNPPKGGYEAIQKPFHQNGSAGYRGSKINNLIRRMIVPGVDLNGKDKN</sequence>
<dbReference type="InterPro" id="IPR016082">
    <property type="entry name" value="Ribosomal_uL30_ferredoxin-like"/>
</dbReference>
<dbReference type="AlphaFoldDB" id="A0A1V0N1T9"/>
<dbReference type="NCBIfam" id="NF004711">
    <property type="entry name" value="PRK06049.1"/>
    <property type="match status" value="1"/>
</dbReference>
<organism evidence="6 7">
    <name type="scientific">Ferroplasma acidiphilum</name>
    <dbReference type="NCBI Taxonomy" id="74969"/>
    <lineage>
        <taxon>Archaea</taxon>
        <taxon>Methanobacteriati</taxon>
        <taxon>Thermoplasmatota</taxon>
        <taxon>Thermoplasmata</taxon>
        <taxon>Thermoplasmatales</taxon>
        <taxon>Ferroplasmaceae</taxon>
        <taxon>Ferroplasma</taxon>
    </lineage>
</organism>
<dbReference type="InterPro" id="IPR035808">
    <property type="entry name" value="Ribosomal_uL30_euk_arc"/>
</dbReference>
<dbReference type="STRING" id="74969.FAD_0180"/>
<dbReference type="GO" id="GO:0003723">
    <property type="term" value="F:RNA binding"/>
    <property type="evidence" value="ECO:0007669"/>
    <property type="project" value="TreeGrafter"/>
</dbReference>
<evidence type="ECO:0000256" key="1">
    <source>
        <dbReference type="ARBA" id="ARBA00007594"/>
    </source>
</evidence>
<dbReference type="Proteomes" id="UP000192050">
    <property type="component" value="Chromosome"/>
</dbReference>
<dbReference type="CDD" id="cd01657">
    <property type="entry name" value="Ribosomal_L7_archeal_euk"/>
    <property type="match status" value="1"/>
</dbReference>
<dbReference type="GO" id="GO:0006412">
    <property type="term" value="P:translation"/>
    <property type="evidence" value="ECO:0007669"/>
    <property type="project" value="UniProtKB-UniRule"/>
</dbReference>
<protein>
    <recommendedName>
        <fullName evidence="4">Large ribosomal subunit protein uL30</fullName>
    </recommendedName>
</protein>
<dbReference type="InterPro" id="IPR005997">
    <property type="entry name" value="Ribosomal_uL30_arc"/>
</dbReference>
<dbReference type="OrthoDB" id="6379at2157"/>
<gene>
    <name evidence="4" type="primary">rpl30</name>
    <name evidence="6" type="ORF">FAD_0180</name>
</gene>
<name>A0A1V0N1T9_9ARCH</name>
<dbReference type="GO" id="GO:0003735">
    <property type="term" value="F:structural constituent of ribosome"/>
    <property type="evidence" value="ECO:0007669"/>
    <property type="project" value="UniProtKB-UniRule"/>
</dbReference>
<evidence type="ECO:0000256" key="3">
    <source>
        <dbReference type="ARBA" id="ARBA00023274"/>
    </source>
</evidence>
<dbReference type="InterPro" id="IPR039699">
    <property type="entry name" value="Ribosomal_uL30"/>
</dbReference>
<proteinExistence type="inferred from homology"/>
<dbReference type="GO" id="GO:0022625">
    <property type="term" value="C:cytosolic large ribosomal subunit"/>
    <property type="evidence" value="ECO:0007669"/>
    <property type="project" value="UniProtKB-UniRule"/>
</dbReference>
<dbReference type="HAMAP" id="MF_01371_A">
    <property type="entry name" value="Ribosomal_uL30_A"/>
    <property type="match status" value="1"/>
</dbReference>
<reference evidence="6 7" key="1">
    <citation type="submission" date="2011-10" db="EMBL/GenBank/DDBJ databases">
        <title>Metabolic and evolutionary patterns in the extreme acidophile Ferroplasma acidiphilum.</title>
        <authorList>
            <person name="Golyshina O.V."/>
            <person name="Kozyavkin S.A."/>
            <person name="Tatusov R.L."/>
            <person name="Slesarev A.I."/>
            <person name="Golyshin P.N."/>
        </authorList>
    </citation>
    <scope>NUCLEOTIDE SEQUENCE [LARGE SCALE GENOMIC DNA]</scope>
    <source>
        <strain evidence="7">Y</strain>
    </source>
</reference>
<dbReference type="SUPFAM" id="SSF55129">
    <property type="entry name" value="Ribosomal protein L30p/L7e"/>
    <property type="match status" value="1"/>
</dbReference>
<evidence type="ECO:0000313" key="6">
    <source>
        <dbReference type="EMBL" id="ARD84110.1"/>
    </source>
</evidence>
<dbReference type="GeneID" id="16025328"/>